<feature type="chain" id="PRO_5039032720" description="Lipoprotein" evidence="2">
    <location>
        <begin position="20"/>
        <end position="372"/>
    </location>
</feature>
<feature type="signal peptide" evidence="2">
    <location>
        <begin position="1"/>
        <end position="19"/>
    </location>
</feature>
<evidence type="ECO:0000256" key="2">
    <source>
        <dbReference type="SAM" id="SignalP"/>
    </source>
</evidence>
<evidence type="ECO:0008006" key="5">
    <source>
        <dbReference type="Google" id="ProtNLM"/>
    </source>
</evidence>
<gene>
    <name evidence="3" type="ORF">R28058_15181</name>
</gene>
<keyword evidence="2" id="KW-0732">Signal</keyword>
<dbReference type="OrthoDB" id="2087995at2"/>
<dbReference type="PROSITE" id="PS51257">
    <property type="entry name" value="PROKAR_LIPOPROTEIN"/>
    <property type="match status" value="1"/>
</dbReference>
<evidence type="ECO:0000313" key="3">
    <source>
        <dbReference type="EMBL" id="CEQ03785.1"/>
    </source>
</evidence>
<dbReference type="EMBL" id="CEKZ01000003">
    <property type="protein sequence ID" value="CEQ03785.1"/>
    <property type="molecule type" value="Genomic_DNA"/>
</dbReference>
<evidence type="ECO:0000256" key="1">
    <source>
        <dbReference type="SAM" id="Coils"/>
    </source>
</evidence>
<dbReference type="Proteomes" id="UP000049127">
    <property type="component" value="Unassembled WGS sequence"/>
</dbReference>
<evidence type="ECO:0000313" key="4">
    <source>
        <dbReference type="Proteomes" id="UP000049127"/>
    </source>
</evidence>
<keyword evidence="1" id="KW-0175">Coiled coil</keyword>
<sequence>MKRKIVILTVTALMTISMVGCVSQKNKEMQDTMNNVSDTLNKIDSNFDKKTLTYEDSQKLIENISSQLSEFKPEVTPDKQTIILNLATREISDEIEREYIMINIVANKTDYTIQVSGNIFRDKYGKISKNDATVRALYDLLVDTNSISGLNISEYIEMINDQSLAKNKIKETIRNFNEIDFNYYEQNIEFEMTKTLNRNEEKINEKEVSQKEFKEQRLELKNKLSDYSKEFAKTNNLKCVEYKNKDINKNLTTFGVLGAGFSAYIDVNLETKISSSKSASNICKFSMGSDQIDPKLKQLHRDYLVGAIRIINSITNSDINYGEIKDVIDSNETRSKYSLKNTNLQTVFKYSNNLEKSLIDDIYTYNQTIKLK</sequence>
<dbReference type="RefSeq" id="WP_055333401.1">
    <property type="nucleotide sequence ID" value="NZ_CDNF01000003.1"/>
</dbReference>
<proteinExistence type="predicted"/>
<name>A0A0C7G849_PARSO</name>
<organism evidence="3 4">
    <name type="scientific">Paraclostridium sordellii</name>
    <name type="common">Clostridium sordellii</name>
    <dbReference type="NCBI Taxonomy" id="1505"/>
    <lineage>
        <taxon>Bacteria</taxon>
        <taxon>Bacillati</taxon>
        <taxon>Bacillota</taxon>
        <taxon>Clostridia</taxon>
        <taxon>Peptostreptococcales</taxon>
        <taxon>Peptostreptococcaceae</taxon>
        <taxon>Paraclostridium</taxon>
    </lineage>
</organism>
<dbReference type="AlphaFoldDB" id="A0A0C7G849"/>
<feature type="coiled-coil region" evidence="1">
    <location>
        <begin position="196"/>
        <end position="230"/>
    </location>
</feature>
<protein>
    <recommendedName>
        <fullName evidence="5">Lipoprotein</fullName>
    </recommendedName>
</protein>
<reference evidence="4" key="1">
    <citation type="submission" date="2015-01" db="EMBL/GenBank/DDBJ databases">
        <authorList>
            <person name="Aslett M.A."/>
            <person name="De Silva N."/>
        </authorList>
    </citation>
    <scope>NUCLEOTIDE SEQUENCE [LARGE SCALE GENOMIC DNA]</scope>
    <source>
        <strain evidence="4">R28058</strain>
    </source>
</reference>
<accession>A0A0C7G849</accession>